<evidence type="ECO:0000313" key="5">
    <source>
        <dbReference type="Proteomes" id="UP000306575"/>
    </source>
</evidence>
<dbReference type="SUPFAM" id="SSF54637">
    <property type="entry name" value="Thioesterase/thiol ester dehydrase-isomerase"/>
    <property type="match status" value="1"/>
</dbReference>
<dbReference type="PANTHER" id="PTHR21660:SF1">
    <property type="entry name" value="ACYL-COENZYME A THIOESTERASE 13"/>
    <property type="match status" value="1"/>
</dbReference>
<dbReference type="PANTHER" id="PTHR21660">
    <property type="entry name" value="THIOESTERASE SUPERFAMILY MEMBER-RELATED"/>
    <property type="match status" value="1"/>
</dbReference>
<dbReference type="AlphaFoldDB" id="A0A4U7MZ74"/>
<dbReference type="InterPro" id="IPR029069">
    <property type="entry name" value="HotDog_dom_sf"/>
</dbReference>
<dbReference type="EMBL" id="SULI01000017">
    <property type="protein sequence ID" value="TKZ18116.1"/>
    <property type="molecule type" value="Genomic_DNA"/>
</dbReference>
<keyword evidence="2" id="KW-0378">Hydrolase</keyword>
<evidence type="ECO:0000256" key="2">
    <source>
        <dbReference type="ARBA" id="ARBA00022801"/>
    </source>
</evidence>
<dbReference type="RefSeq" id="WP_138016846.1">
    <property type="nucleotide sequence ID" value="NZ_SULI01000017.1"/>
</dbReference>
<dbReference type="CDD" id="cd03443">
    <property type="entry name" value="PaaI_thioesterase"/>
    <property type="match status" value="1"/>
</dbReference>
<dbReference type="Proteomes" id="UP000306575">
    <property type="component" value="Unassembled WGS sequence"/>
</dbReference>
<dbReference type="Pfam" id="PF03061">
    <property type="entry name" value="4HBT"/>
    <property type="match status" value="1"/>
</dbReference>
<dbReference type="Gene3D" id="3.10.129.10">
    <property type="entry name" value="Hotdog Thioesterase"/>
    <property type="match status" value="1"/>
</dbReference>
<name>A0A4U7MZ74_9RHOB</name>
<comment type="similarity">
    <text evidence="1">Belongs to the thioesterase PaaI family.</text>
</comment>
<dbReference type="InterPro" id="IPR003736">
    <property type="entry name" value="PAAI_dom"/>
</dbReference>
<evidence type="ECO:0000256" key="1">
    <source>
        <dbReference type="ARBA" id="ARBA00008324"/>
    </source>
</evidence>
<keyword evidence="5" id="KW-1185">Reference proteome</keyword>
<evidence type="ECO:0000259" key="3">
    <source>
        <dbReference type="Pfam" id="PF03061"/>
    </source>
</evidence>
<gene>
    <name evidence="4" type="ORF">FAP39_13080</name>
</gene>
<reference evidence="4 5" key="1">
    <citation type="submission" date="2019-04" db="EMBL/GenBank/DDBJ databases">
        <title>Genome sequence of Pelagicola litoralis CL-ES2.</title>
        <authorList>
            <person name="Cao J."/>
        </authorList>
    </citation>
    <scope>NUCLEOTIDE SEQUENCE [LARGE SCALE GENOMIC DNA]</scope>
    <source>
        <strain evidence="4 5">CL-ES2</strain>
    </source>
</reference>
<dbReference type="InterPro" id="IPR006683">
    <property type="entry name" value="Thioestr_dom"/>
</dbReference>
<accession>A0A4U7MZ74</accession>
<organism evidence="4 5">
    <name type="scientific">Shimia litoralis</name>
    <dbReference type="NCBI Taxonomy" id="420403"/>
    <lineage>
        <taxon>Bacteria</taxon>
        <taxon>Pseudomonadati</taxon>
        <taxon>Pseudomonadota</taxon>
        <taxon>Alphaproteobacteria</taxon>
        <taxon>Rhodobacterales</taxon>
        <taxon>Roseobacteraceae</taxon>
    </lineage>
</organism>
<feature type="domain" description="Thioesterase" evidence="3">
    <location>
        <begin position="44"/>
        <end position="122"/>
    </location>
</feature>
<dbReference type="NCBIfam" id="TIGR00369">
    <property type="entry name" value="unchar_dom_1"/>
    <property type="match status" value="1"/>
</dbReference>
<dbReference type="GO" id="GO:0047617">
    <property type="term" value="F:fatty acyl-CoA hydrolase activity"/>
    <property type="evidence" value="ECO:0007669"/>
    <property type="project" value="InterPro"/>
</dbReference>
<protein>
    <submittedName>
        <fullName evidence="4">PaaI family thioesterase</fullName>
    </submittedName>
</protein>
<proteinExistence type="inferred from homology"/>
<evidence type="ECO:0000313" key="4">
    <source>
        <dbReference type="EMBL" id="TKZ18116.1"/>
    </source>
</evidence>
<dbReference type="InterPro" id="IPR039298">
    <property type="entry name" value="ACOT13"/>
</dbReference>
<sequence>MTEPVPTRTPLPLAGLIGFRVELEPDVTQAHCILDIGDVHLNRHNVLHGGIISTLLDTASGVTASLTVDDSGMTPFTTVSLNVNFLAPATHGEVRAVGRLTGGGRSLQFIDCTLRDQNGRLIATSTGVFKRVKARAPEQSTS</sequence>
<dbReference type="OrthoDB" id="3477511at2"/>
<comment type="caution">
    <text evidence="4">The sequence shown here is derived from an EMBL/GenBank/DDBJ whole genome shotgun (WGS) entry which is preliminary data.</text>
</comment>